<accession>A0ABS1Z5K2</accession>
<protein>
    <submittedName>
        <fullName evidence="2">Uncharacterized protein</fullName>
    </submittedName>
</protein>
<keyword evidence="3" id="KW-1185">Reference proteome</keyword>
<dbReference type="EMBL" id="JAFCXS010000006">
    <property type="protein sequence ID" value="MBM0747699.1"/>
    <property type="molecule type" value="Genomic_DNA"/>
</dbReference>
<sequence length="58" mass="6685">MRAEETRPRSLPAGNPEQEKERDPEWFDSSGKTVDQARCLSEQCEVDIHDCSFCEANR</sequence>
<evidence type="ECO:0000256" key="1">
    <source>
        <dbReference type="SAM" id="MobiDB-lite"/>
    </source>
</evidence>
<evidence type="ECO:0000313" key="3">
    <source>
        <dbReference type="Proteomes" id="UP000809137"/>
    </source>
</evidence>
<name>A0ABS1Z5K2_9GAMM</name>
<dbReference type="RefSeq" id="WP_158086433.1">
    <property type="nucleotide sequence ID" value="NZ_CP083448.1"/>
</dbReference>
<gene>
    <name evidence="2" type="ORF">JJB79_09755</name>
</gene>
<evidence type="ECO:0000313" key="2">
    <source>
        <dbReference type="EMBL" id="MBM0747699.1"/>
    </source>
</evidence>
<organism evidence="2 3">
    <name type="scientific">Pantoea eucrina</name>
    <dbReference type="NCBI Taxonomy" id="472693"/>
    <lineage>
        <taxon>Bacteria</taxon>
        <taxon>Pseudomonadati</taxon>
        <taxon>Pseudomonadota</taxon>
        <taxon>Gammaproteobacteria</taxon>
        <taxon>Enterobacterales</taxon>
        <taxon>Erwiniaceae</taxon>
        <taxon>Pantoea</taxon>
    </lineage>
</organism>
<dbReference type="Proteomes" id="UP000809137">
    <property type="component" value="Unassembled WGS sequence"/>
</dbReference>
<feature type="region of interest" description="Disordered" evidence="1">
    <location>
        <begin position="1"/>
        <end position="32"/>
    </location>
</feature>
<proteinExistence type="predicted"/>
<reference evidence="2 3" key="1">
    <citation type="submission" date="2021-01" db="EMBL/GenBank/DDBJ databases">
        <title>Complete genome sequence of Pantoea eucrina OB49, a heavy metal tolerant bacterium with PGPR potential isolated from wheat in Algeria.</title>
        <authorList>
            <person name="Lekired A."/>
            <person name="Ouzari I.H."/>
        </authorList>
    </citation>
    <scope>NUCLEOTIDE SEQUENCE [LARGE SCALE GENOMIC DNA]</scope>
    <source>
        <strain evidence="2 3">OB49</strain>
    </source>
</reference>
<comment type="caution">
    <text evidence="2">The sequence shown here is derived from an EMBL/GenBank/DDBJ whole genome shotgun (WGS) entry which is preliminary data.</text>
</comment>
<dbReference type="GeneID" id="84691640"/>